<dbReference type="InterPro" id="IPR017853">
    <property type="entry name" value="GH"/>
</dbReference>
<dbReference type="EMBL" id="JAVHJL010000003">
    <property type="protein sequence ID" value="KAK6506728.1"/>
    <property type="molecule type" value="Genomic_DNA"/>
</dbReference>
<keyword evidence="3" id="KW-1185">Reference proteome</keyword>
<accession>A0AAV9WIQ0</accession>
<feature type="domain" description="GH18" evidence="1">
    <location>
        <begin position="1"/>
        <end position="51"/>
    </location>
</feature>
<gene>
    <name evidence="2" type="ORF">TWF481_005187</name>
</gene>
<comment type="caution">
    <text evidence="2">The sequence shown here is derived from an EMBL/GenBank/DDBJ whole genome shotgun (WGS) entry which is preliminary data.</text>
</comment>
<dbReference type="InterPro" id="IPR001223">
    <property type="entry name" value="Glyco_hydro18_cat"/>
</dbReference>
<protein>
    <recommendedName>
        <fullName evidence="1">GH18 domain-containing protein</fullName>
    </recommendedName>
</protein>
<dbReference type="GO" id="GO:0005975">
    <property type="term" value="P:carbohydrate metabolic process"/>
    <property type="evidence" value="ECO:0007669"/>
    <property type="project" value="InterPro"/>
</dbReference>
<dbReference type="PROSITE" id="PS51910">
    <property type="entry name" value="GH18_2"/>
    <property type="match status" value="1"/>
</dbReference>
<organism evidence="2 3">
    <name type="scientific">Arthrobotrys musiformis</name>
    <dbReference type="NCBI Taxonomy" id="47236"/>
    <lineage>
        <taxon>Eukaryota</taxon>
        <taxon>Fungi</taxon>
        <taxon>Dikarya</taxon>
        <taxon>Ascomycota</taxon>
        <taxon>Pezizomycotina</taxon>
        <taxon>Orbiliomycetes</taxon>
        <taxon>Orbiliales</taxon>
        <taxon>Orbiliaceae</taxon>
        <taxon>Arthrobotrys</taxon>
    </lineage>
</organism>
<dbReference type="Proteomes" id="UP001370758">
    <property type="component" value="Unassembled WGS sequence"/>
</dbReference>
<dbReference type="Gene3D" id="3.20.20.80">
    <property type="entry name" value="Glycosidases"/>
    <property type="match status" value="1"/>
</dbReference>
<reference evidence="2 3" key="1">
    <citation type="submission" date="2023-08" db="EMBL/GenBank/DDBJ databases">
        <authorList>
            <person name="Palmer J.M."/>
        </authorList>
    </citation>
    <scope>NUCLEOTIDE SEQUENCE [LARGE SCALE GENOMIC DNA]</scope>
    <source>
        <strain evidence="2 3">TWF481</strain>
    </source>
</reference>
<evidence type="ECO:0000259" key="1">
    <source>
        <dbReference type="PROSITE" id="PS51910"/>
    </source>
</evidence>
<evidence type="ECO:0000313" key="2">
    <source>
        <dbReference type="EMBL" id="KAK6506728.1"/>
    </source>
</evidence>
<evidence type="ECO:0000313" key="3">
    <source>
        <dbReference type="Proteomes" id="UP001370758"/>
    </source>
</evidence>
<name>A0AAV9WIQ0_9PEZI</name>
<dbReference type="AlphaFoldDB" id="A0AAV9WIQ0"/>
<dbReference type="SUPFAM" id="SSF51445">
    <property type="entry name" value="(Trans)glycosidases"/>
    <property type="match status" value="1"/>
</dbReference>
<sequence length="76" mass="8312">MVSFDTTNVVKWKAQFIKDKGLGGAMWWETSGDKLGSESLVQTVVDALGGTKVLDTKRNTIAYPGSKYDNVRRACA</sequence>
<proteinExistence type="predicted"/>